<keyword evidence="6" id="KW-1133">Transmembrane helix</keyword>
<feature type="transmembrane region" description="Helical" evidence="6">
    <location>
        <begin position="98"/>
        <end position="126"/>
    </location>
</feature>
<feature type="compositionally biased region" description="Low complexity" evidence="5">
    <location>
        <begin position="331"/>
        <end position="346"/>
    </location>
</feature>
<dbReference type="STRING" id="871651.SAMN05421688_1429"/>
<feature type="coiled-coil region" evidence="4">
    <location>
        <begin position="349"/>
        <end position="376"/>
    </location>
</feature>
<keyword evidence="3" id="KW-0807">Transducer</keyword>
<reference evidence="9 10" key="1">
    <citation type="submission" date="2016-10" db="EMBL/GenBank/DDBJ databases">
        <authorList>
            <person name="de Groot N.N."/>
        </authorList>
    </citation>
    <scope>NUCLEOTIDE SEQUENCE [LARGE SCALE GENOMIC DNA]</scope>
    <source>
        <strain evidence="9 10">DSM 29316</strain>
    </source>
</reference>
<dbReference type="GO" id="GO:0016020">
    <property type="term" value="C:membrane"/>
    <property type="evidence" value="ECO:0007669"/>
    <property type="project" value="InterPro"/>
</dbReference>
<keyword evidence="4" id="KW-0175">Coiled coil</keyword>
<dbReference type="PANTHER" id="PTHR43531:SF11">
    <property type="entry name" value="METHYL-ACCEPTING CHEMOTAXIS PROTEIN 3"/>
    <property type="match status" value="1"/>
</dbReference>
<comment type="similarity">
    <text evidence="2">Belongs to the methyl-accepting chemotaxis (MCP) protein family.</text>
</comment>
<feature type="region of interest" description="Disordered" evidence="5">
    <location>
        <begin position="326"/>
        <end position="346"/>
    </location>
</feature>
<evidence type="ECO:0000256" key="3">
    <source>
        <dbReference type="PROSITE-ProRule" id="PRU00284"/>
    </source>
</evidence>
<evidence type="ECO:0000256" key="1">
    <source>
        <dbReference type="ARBA" id="ARBA00022500"/>
    </source>
</evidence>
<feature type="domain" description="Methyl-accepting transducer" evidence="7">
    <location>
        <begin position="313"/>
        <end position="542"/>
    </location>
</feature>
<dbReference type="GO" id="GO:0006935">
    <property type="term" value="P:chemotaxis"/>
    <property type="evidence" value="ECO:0007669"/>
    <property type="project" value="UniProtKB-KW"/>
</dbReference>
<feature type="transmembrane region" description="Helical" evidence="6">
    <location>
        <begin position="44"/>
        <end position="62"/>
    </location>
</feature>
<protein>
    <submittedName>
        <fullName evidence="9">Methyl-accepting chemotaxis protein</fullName>
    </submittedName>
</protein>
<dbReference type="Pfam" id="PF00015">
    <property type="entry name" value="MCPsignal"/>
    <property type="match status" value="1"/>
</dbReference>
<name>A0A1I0WGU6_9RHOB</name>
<dbReference type="InterPro" id="IPR004089">
    <property type="entry name" value="MCPsignal_dom"/>
</dbReference>
<proteinExistence type="inferred from homology"/>
<dbReference type="PANTHER" id="PTHR43531">
    <property type="entry name" value="PROTEIN ICFG"/>
    <property type="match status" value="1"/>
</dbReference>
<dbReference type="SUPFAM" id="SSF58104">
    <property type="entry name" value="Methyl-accepting chemotaxis protein (MCP) signaling domain"/>
    <property type="match status" value="1"/>
</dbReference>
<feature type="transmembrane region" description="Helical" evidence="6">
    <location>
        <begin position="146"/>
        <end position="167"/>
    </location>
</feature>
<gene>
    <name evidence="9" type="ORF">SAMN05421688_1429</name>
</gene>
<evidence type="ECO:0000256" key="2">
    <source>
        <dbReference type="ARBA" id="ARBA00029447"/>
    </source>
</evidence>
<evidence type="ECO:0000313" key="10">
    <source>
        <dbReference type="Proteomes" id="UP000198796"/>
    </source>
</evidence>
<dbReference type="CDD" id="cd11386">
    <property type="entry name" value="MCP_signal"/>
    <property type="match status" value="1"/>
</dbReference>
<dbReference type="PRINTS" id="PR00260">
    <property type="entry name" value="CHEMTRNSDUCR"/>
</dbReference>
<dbReference type="InterPro" id="IPR004090">
    <property type="entry name" value="Chemotax_Me-accpt_rcpt"/>
</dbReference>
<keyword evidence="10" id="KW-1185">Reference proteome</keyword>
<organism evidence="9 10">
    <name type="scientific">Poseidonocella pacifica</name>
    <dbReference type="NCBI Taxonomy" id="871651"/>
    <lineage>
        <taxon>Bacteria</taxon>
        <taxon>Pseudomonadati</taxon>
        <taxon>Pseudomonadota</taxon>
        <taxon>Alphaproteobacteria</taxon>
        <taxon>Rhodobacterales</taxon>
        <taxon>Roseobacteraceae</taxon>
        <taxon>Poseidonocella</taxon>
    </lineage>
</organism>
<dbReference type="Proteomes" id="UP000198796">
    <property type="component" value="Unassembled WGS sequence"/>
</dbReference>
<evidence type="ECO:0000256" key="5">
    <source>
        <dbReference type="SAM" id="MobiDB-lite"/>
    </source>
</evidence>
<dbReference type="RefSeq" id="WP_092062347.1">
    <property type="nucleotide sequence ID" value="NZ_FOJU01000002.1"/>
</dbReference>
<dbReference type="Gene3D" id="1.10.287.950">
    <property type="entry name" value="Methyl-accepting chemotaxis protein"/>
    <property type="match status" value="1"/>
</dbReference>
<feature type="transmembrane region" description="Helical" evidence="6">
    <location>
        <begin position="18"/>
        <end position="37"/>
    </location>
</feature>
<sequence>MPTETHQPRDSARTALKALALCAMAGPFHTVGAAVFAGNDILPILLASLALSGFALAALRLSPASGRMTVALANVGQIMVLTAAFAGHPWQIDSHMAYFATLAMLIALMDFSVVLAAAAAVVVQHLGLTVLLPVLIYPDGDLFGNVARTLMHGAIVAVEVVVIVVTIRTMRQLNRDNAEQLAHAEQMSAEMAREKADAENARALAEKAEADAMKSLEESRRATARADEERLRKEAAEADAKRRDAEVMAHRERTAAELRKVMEELRFGLSQLADGRLDIRIESPFPETYEALRMDFNTTMEGLAQTIGDVTAHILSVETDVRSISETTTNLSDQTESQSSSLQSTSSSIDALTTAVQHAAAQAREANEKVRFARQSANDGERIVGDAVAAMRGIEEASQQISQVTSLIDDIAFQTSLLALNAGVEAARAGEAGKSFAVVASEVRDLALRSSDAAREIGTLIAQSDAQVKNGVSQVERTGEALEGIIANVADIATLIDGVQSSAETQSTGISAINETVSQIGSATQHIVAVFEETSAASISVSNDVMHLRSLVSQFRVTPTKAHERRDAKAS</sequence>
<dbReference type="GO" id="GO:0004888">
    <property type="term" value="F:transmembrane signaling receptor activity"/>
    <property type="evidence" value="ECO:0007669"/>
    <property type="project" value="InterPro"/>
</dbReference>
<dbReference type="AlphaFoldDB" id="A0A1I0WGU6"/>
<dbReference type="OrthoDB" id="354287at2"/>
<evidence type="ECO:0000256" key="4">
    <source>
        <dbReference type="SAM" id="Coils"/>
    </source>
</evidence>
<evidence type="ECO:0000313" key="9">
    <source>
        <dbReference type="EMBL" id="SFA87989.1"/>
    </source>
</evidence>
<feature type="domain" description="HAMP" evidence="8">
    <location>
        <begin position="256"/>
        <end position="308"/>
    </location>
</feature>
<keyword evidence="6" id="KW-0812">Transmembrane</keyword>
<dbReference type="GO" id="GO:0007165">
    <property type="term" value="P:signal transduction"/>
    <property type="evidence" value="ECO:0007669"/>
    <property type="project" value="UniProtKB-KW"/>
</dbReference>
<dbReference type="SMART" id="SM00283">
    <property type="entry name" value="MA"/>
    <property type="match status" value="1"/>
</dbReference>
<dbReference type="EMBL" id="FOJU01000002">
    <property type="protein sequence ID" value="SFA87989.1"/>
    <property type="molecule type" value="Genomic_DNA"/>
</dbReference>
<accession>A0A1I0WGU6</accession>
<keyword evidence="6" id="KW-0472">Membrane</keyword>
<feature type="region of interest" description="Disordered" evidence="5">
    <location>
        <begin position="209"/>
        <end position="237"/>
    </location>
</feature>
<feature type="transmembrane region" description="Helical" evidence="6">
    <location>
        <begin position="68"/>
        <end position="86"/>
    </location>
</feature>
<evidence type="ECO:0000259" key="7">
    <source>
        <dbReference type="PROSITE" id="PS50111"/>
    </source>
</evidence>
<keyword evidence="1" id="KW-0145">Chemotaxis</keyword>
<evidence type="ECO:0000259" key="8">
    <source>
        <dbReference type="PROSITE" id="PS50885"/>
    </source>
</evidence>
<dbReference type="PROSITE" id="PS50885">
    <property type="entry name" value="HAMP"/>
    <property type="match status" value="1"/>
</dbReference>
<evidence type="ECO:0000256" key="6">
    <source>
        <dbReference type="SAM" id="Phobius"/>
    </source>
</evidence>
<dbReference type="InterPro" id="IPR003660">
    <property type="entry name" value="HAMP_dom"/>
</dbReference>
<dbReference type="InterPro" id="IPR051310">
    <property type="entry name" value="MCP_chemotaxis"/>
</dbReference>
<dbReference type="PROSITE" id="PS50111">
    <property type="entry name" value="CHEMOTAXIS_TRANSDUC_2"/>
    <property type="match status" value="1"/>
</dbReference>